<dbReference type="AlphaFoldDB" id="A0A0K8S8I7"/>
<reference evidence="2" key="1">
    <citation type="submission" date="2014-09" db="EMBL/GenBank/DDBJ databases">
        <authorList>
            <person name="Magalhaes I.L.F."/>
            <person name="Oliveira U."/>
            <person name="Santos F.R."/>
            <person name="Vidigal T.H.D.A."/>
            <person name="Brescovit A.D."/>
            <person name="Santos A.J."/>
        </authorList>
    </citation>
    <scope>NUCLEOTIDE SEQUENCE</scope>
</reference>
<organism evidence="2">
    <name type="scientific">Lygus hesperus</name>
    <name type="common">Western plant bug</name>
    <dbReference type="NCBI Taxonomy" id="30085"/>
    <lineage>
        <taxon>Eukaryota</taxon>
        <taxon>Metazoa</taxon>
        <taxon>Ecdysozoa</taxon>
        <taxon>Arthropoda</taxon>
        <taxon>Hexapoda</taxon>
        <taxon>Insecta</taxon>
        <taxon>Pterygota</taxon>
        <taxon>Neoptera</taxon>
        <taxon>Paraneoptera</taxon>
        <taxon>Hemiptera</taxon>
        <taxon>Heteroptera</taxon>
        <taxon>Panheteroptera</taxon>
        <taxon>Cimicomorpha</taxon>
        <taxon>Miridae</taxon>
        <taxon>Mirini</taxon>
        <taxon>Lygus</taxon>
    </lineage>
</organism>
<proteinExistence type="predicted"/>
<keyword evidence="1" id="KW-0732">Signal</keyword>
<evidence type="ECO:0000313" key="2">
    <source>
        <dbReference type="EMBL" id="JAG49050.1"/>
    </source>
</evidence>
<sequence>MVHGLYVLQVSLLCTLSCYSFDLGGHEDWTWPGSTFDGLALGYGFPGWELPPPPPPPPLPPPVVHNHFYNHLPLDHDHHYYGHGSHGPRHDFPGFEGGYGHGYGHGHGHGHGHGYGHGYGSDGFLDRDFFCHHAKKMKHLRKWLVKMLSCSIFF</sequence>
<protein>
    <submittedName>
        <fullName evidence="2">Uncharacterized protein</fullName>
    </submittedName>
</protein>
<feature type="signal peptide" evidence="1">
    <location>
        <begin position="1"/>
        <end position="20"/>
    </location>
</feature>
<name>A0A0K8S8I7_LYGHE</name>
<evidence type="ECO:0000256" key="1">
    <source>
        <dbReference type="SAM" id="SignalP"/>
    </source>
</evidence>
<accession>A0A0K8S8I7</accession>
<dbReference type="EMBL" id="GBRD01016777">
    <property type="protein sequence ID" value="JAG49050.1"/>
    <property type="molecule type" value="Transcribed_RNA"/>
</dbReference>
<feature type="chain" id="PRO_5005519155" evidence="1">
    <location>
        <begin position="21"/>
        <end position="154"/>
    </location>
</feature>